<reference evidence="2" key="1">
    <citation type="submission" date="2016-11" db="UniProtKB">
        <authorList>
            <consortium name="WormBaseParasite"/>
        </authorList>
    </citation>
    <scope>IDENTIFICATION</scope>
    <source>
        <strain evidence="2">KR3021</strain>
    </source>
</reference>
<proteinExistence type="predicted"/>
<evidence type="ECO:0000313" key="1">
    <source>
        <dbReference type="Proteomes" id="UP000095286"/>
    </source>
</evidence>
<dbReference type="WBParaSite" id="RSKR_0001067900.1">
    <property type="protein sequence ID" value="RSKR_0001067900.1"/>
    <property type="gene ID" value="RSKR_0001067900"/>
</dbReference>
<accession>A0AC35UEC4</accession>
<organism evidence="1 2">
    <name type="scientific">Rhabditophanes sp. KR3021</name>
    <dbReference type="NCBI Taxonomy" id="114890"/>
    <lineage>
        <taxon>Eukaryota</taxon>
        <taxon>Metazoa</taxon>
        <taxon>Ecdysozoa</taxon>
        <taxon>Nematoda</taxon>
        <taxon>Chromadorea</taxon>
        <taxon>Rhabditida</taxon>
        <taxon>Tylenchina</taxon>
        <taxon>Panagrolaimomorpha</taxon>
        <taxon>Strongyloidoidea</taxon>
        <taxon>Alloionematidae</taxon>
        <taxon>Rhabditophanes</taxon>
    </lineage>
</organism>
<sequence>MPLPENAILNTKSMLSLPMYLLSLRNQQKYSKFKPTFVPNCIPRNMIYLGTNLWIKKVDNETAHIPSREYVCSKYRHFALSQIKA</sequence>
<name>A0AC35UEC4_9BILA</name>
<protein>
    <submittedName>
        <fullName evidence="2">Ovule protein</fullName>
    </submittedName>
</protein>
<evidence type="ECO:0000313" key="2">
    <source>
        <dbReference type="WBParaSite" id="RSKR_0001067900.1"/>
    </source>
</evidence>
<dbReference type="Proteomes" id="UP000095286">
    <property type="component" value="Unplaced"/>
</dbReference>